<accession>A0A9P5DR24</accession>
<evidence type="ECO:0000313" key="5">
    <source>
        <dbReference type="Proteomes" id="UP000730481"/>
    </source>
</evidence>
<reference evidence="4" key="1">
    <citation type="journal article" date="2017" name="Mycologia">
        <title>Fusarium algeriense, sp. nov., a novel toxigenic crown rot pathogen of durum wheat from Algeria is nested in the Fusarium burgessii species complex.</title>
        <authorList>
            <person name="Laraba I."/>
            <person name="Keddad A."/>
            <person name="Boureghda H."/>
            <person name="Abdallah N."/>
            <person name="Vaughan M.M."/>
            <person name="Proctor R.H."/>
            <person name="Busman M."/>
            <person name="O'Donnell K."/>
        </authorList>
    </citation>
    <scope>NUCLEOTIDE SEQUENCE</scope>
    <source>
        <strain evidence="4">NRRL 25174</strain>
    </source>
</reference>
<keyword evidence="2" id="KW-0804">Transcription</keyword>
<evidence type="ECO:0000256" key="2">
    <source>
        <dbReference type="ARBA" id="ARBA00023163"/>
    </source>
</evidence>
<keyword evidence="5" id="KW-1185">Reference proteome</keyword>
<keyword evidence="3" id="KW-0539">Nucleus</keyword>
<dbReference type="Proteomes" id="UP000730481">
    <property type="component" value="Unassembled WGS sequence"/>
</dbReference>
<evidence type="ECO:0000256" key="1">
    <source>
        <dbReference type="ARBA" id="ARBA00023015"/>
    </source>
</evidence>
<sequence length="304" mass="33759">MLWFRPVACDRYLSLLLGLPASSHDNSFAAQPQTARDAPSEKLEKLHAVVSEKMIERNNYTQTQAYSLTQLISSASWQQGSKTICTSSSRNVLERFRVFRSFNDSAYACRHVDYAALVAAMTLLVSPAQHLEGRDPTNDKNIHRSADRALITAVKDRMKDLAYLNSDIFFEESTDVIHRLLPLLNPSEAESPTFDSQHSPSVELQMPYFGTIKIAVPPVPTSVQKAQAMERVETPAPRMDGDTLSTGSSHPASNDLKSLVPVHFHAADQRSSFSATDITAGADAWVMQGIDATYWALLQMQWNT</sequence>
<dbReference type="EMBL" id="PVQB02001102">
    <property type="protein sequence ID" value="KAF4332320.1"/>
    <property type="molecule type" value="Genomic_DNA"/>
</dbReference>
<organism evidence="4 5">
    <name type="scientific">Fusarium beomiforme</name>
    <dbReference type="NCBI Taxonomy" id="44412"/>
    <lineage>
        <taxon>Eukaryota</taxon>
        <taxon>Fungi</taxon>
        <taxon>Dikarya</taxon>
        <taxon>Ascomycota</taxon>
        <taxon>Pezizomycotina</taxon>
        <taxon>Sordariomycetes</taxon>
        <taxon>Hypocreomycetidae</taxon>
        <taxon>Hypocreales</taxon>
        <taxon>Nectriaceae</taxon>
        <taxon>Fusarium</taxon>
        <taxon>Fusarium burgessii species complex</taxon>
    </lineage>
</organism>
<reference evidence="4" key="2">
    <citation type="submission" date="2020-02" db="EMBL/GenBank/DDBJ databases">
        <title>Identification and distribution of gene clusters putatively required for synthesis of sphingolipid metabolism inhibitors in phylogenetically diverse species of the filamentous fungus Fusarium.</title>
        <authorList>
            <person name="Kim H.-S."/>
            <person name="Busman M."/>
            <person name="Brown D.W."/>
            <person name="Divon H."/>
            <person name="Uhlig S."/>
            <person name="Proctor R.H."/>
        </authorList>
    </citation>
    <scope>NUCLEOTIDE SEQUENCE</scope>
    <source>
        <strain evidence="4">NRRL 25174</strain>
    </source>
</reference>
<dbReference type="OrthoDB" id="5392779at2759"/>
<keyword evidence="1" id="KW-0805">Transcription regulation</keyword>
<gene>
    <name evidence="4" type="ORF">FBEOM_13884</name>
</gene>
<name>A0A9P5DR24_9HYPO</name>
<evidence type="ECO:0000256" key="3">
    <source>
        <dbReference type="ARBA" id="ARBA00023242"/>
    </source>
</evidence>
<evidence type="ECO:0000313" key="4">
    <source>
        <dbReference type="EMBL" id="KAF4332320.1"/>
    </source>
</evidence>
<dbReference type="PANTHER" id="PTHR47840:SF1">
    <property type="entry name" value="ZN(II)2CYS6 TRANSCRIPTION FACTOR (EUROFUNG)"/>
    <property type="match status" value="1"/>
</dbReference>
<comment type="caution">
    <text evidence="4">The sequence shown here is derived from an EMBL/GenBank/DDBJ whole genome shotgun (WGS) entry which is preliminary data.</text>
</comment>
<proteinExistence type="predicted"/>
<dbReference type="AlphaFoldDB" id="A0A9P5DR24"/>
<dbReference type="PANTHER" id="PTHR47840">
    <property type="entry name" value="ZN(II)2CYS6 TRANSCRIPTION FACTOR (EUROFUNG)-RELATED"/>
    <property type="match status" value="1"/>
</dbReference>
<protein>
    <submittedName>
        <fullName evidence="4">C6 zinc finger domain protein</fullName>
    </submittedName>
</protein>